<feature type="domain" description="C2H2-type" evidence="6">
    <location>
        <begin position="1"/>
        <end position="23"/>
    </location>
</feature>
<dbReference type="InterPro" id="IPR050329">
    <property type="entry name" value="GLI_C2H2-zinc-finger"/>
</dbReference>
<dbReference type="Gene3D" id="3.30.160.60">
    <property type="entry name" value="Classic Zinc Finger"/>
    <property type="match status" value="3"/>
</dbReference>
<dbReference type="GO" id="GO:0005634">
    <property type="term" value="C:nucleus"/>
    <property type="evidence" value="ECO:0007669"/>
    <property type="project" value="UniProtKB-ARBA"/>
</dbReference>
<name>A0A168JMG0_MUCCL</name>
<gene>
    <name evidence="7" type="ORF">MUCCIDRAFT_126015</name>
</gene>
<evidence type="ECO:0000256" key="3">
    <source>
        <dbReference type="ARBA" id="ARBA00022771"/>
    </source>
</evidence>
<evidence type="ECO:0000256" key="5">
    <source>
        <dbReference type="PROSITE-ProRule" id="PRU00042"/>
    </source>
</evidence>
<dbReference type="AlphaFoldDB" id="A0A168JMG0"/>
<dbReference type="InterPro" id="IPR036236">
    <property type="entry name" value="Znf_C2H2_sf"/>
</dbReference>
<dbReference type="GO" id="GO:0045944">
    <property type="term" value="P:positive regulation of transcription by RNA polymerase II"/>
    <property type="evidence" value="ECO:0007669"/>
    <property type="project" value="UniProtKB-ARBA"/>
</dbReference>
<dbReference type="EMBL" id="AMYB01000006">
    <property type="protein sequence ID" value="OAD01382.1"/>
    <property type="molecule type" value="Genomic_DNA"/>
</dbReference>
<evidence type="ECO:0000259" key="6">
    <source>
        <dbReference type="PROSITE" id="PS50157"/>
    </source>
</evidence>
<dbReference type="GO" id="GO:0000981">
    <property type="term" value="F:DNA-binding transcription factor activity, RNA polymerase II-specific"/>
    <property type="evidence" value="ECO:0007669"/>
    <property type="project" value="TreeGrafter"/>
</dbReference>
<evidence type="ECO:0000313" key="7">
    <source>
        <dbReference type="EMBL" id="OAD01382.1"/>
    </source>
</evidence>
<dbReference type="GO" id="GO:0000978">
    <property type="term" value="F:RNA polymerase II cis-regulatory region sequence-specific DNA binding"/>
    <property type="evidence" value="ECO:0007669"/>
    <property type="project" value="TreeGrafter"/>
</dbReference>
<keyword evidence="8" id="KW-1185">Reference proteome</keyword>
<dbReference type="PROSITE" id="PS50157">
    <property type="entry name" value="ZINC_FINGER_C2H2_2"/>
    <property type="match status" value="2"/>
</dbReference>
<reference evidence="7 8" key="1">
    <citation type="submission" date="2015-06" db="EMBL/GenBank/DDBJ databases">
        <title>Expansion of signal transduction pathways in fungi by whole-genome duplication.</title>
        <authorList>
            <consortium name="DOE Joint Genome Institute"/>
            <person name="Corrochano L.M."/>
            <person name="Kuo A."/>
            <person name="Marcet-Houben M."/>
            <person name="Polaino S."/>
            <person name="Salamov A."/>
            <person name="Villalobos J.M."/>
            <person name="Alvarez M.I."/>
            <person name="Avalos J."/>
            <person name="Benito E.P."/>
            <person name="Benoit I."/>
            <person name="Burger G."/>
            <person name="Camino L.P."/>
            <person name="Canovas D."/>
            <person name="Cerda-Olmedo E."/>
            <person name="Cheng J.-F."/>
            <person name="Dominguez A."/>
            <person name="Elias M."/>
            <person name="Eslava A.P."/>
            <person name="Glaser F."/>
            <person name="Grimwood J."/>
            <person name="Gutierrez G."/>
            <person name="Heitman J."/>
            <person name="Henrissat B."/>
            <person name="Iturriaga E.A."/>
            <person name="Lang B.F."/>
            <person name="Lavin J.L."/>
            <person name="Lee S."/>
            <person name="Li W."/>
            <person name="Lindquist E."/>
            <person name="Lopez-Garcia S."/>
            <person name="Luque E.M."/>
            <person name="Marcos A.T."/>
            <person name="Martin J."/>
            <person name="Mccluskey K."/>
            <person name="Medina H.R."/>
            <person name="Miralles-Duran A."/>
            <person name="Miyazaki A."/>
            <person name="Munoz-Torres E."/>
            <person name="Oguiza J.A."/>
            <person name="Ohm R."/>
            <person name="Olmedo M."/>
            <person name="Orejas M."/>
            <person name="Ortiz-Castellanos L."/>
            <person name="Pisabarro A.G."/>
            <person name="Rodriguez-Romero J."/>
            <person name="Ruiz-Herrera J."/>
            <person name="Ruiz-Vazquez R."/>
            <person name="Sanz C."/>
            <person name="Schackwitz W."/>
            <person name="Schmutz J."/>
            <person name="Shahriari M."/>
            <person name="Shelest E."/>
            <person name="Silva-Franco F."/>
            <person name="Soanes D."/>
            <person name="Syed K."/>
            <person name="Tagua V.G."/>
            <person name="Talbot N.J."/>
            <person name="Thon M."/>
            <person name="De Vries R.P."/>
            <person name="Wiebenga A."/>
            <person name="Yadav J.S."/>
            <person name="Braun E.L."/>
            <person name="Baker S."/>
            <person name="Garre V."/>
            <person name="Horwitz B."/>
            <person name="Torres-Martinez S."/>
            <person name="Idnurm A."/>
            <person name="Herrera-Estrella A."/>
            <person name="Gabaldon T."/>
            <person name="Grigoriev I.V."/>
        </authorList>
    </citation>
    <scope>NUCLEOTIDE SEQUENCE [LARGE SCALE GENOMIC DNA]</scope>
    <source>
        <strain evidence="7 8">CBS 277.49</strain>
    </source>
</reference>
<dbReference type="PROSITE" id="PS00028">
    <property type="entry name" value="ZINC_FINGER_C2H2_1"/>
    <property type="match status" value="1"/>
</dbReference>
<dbReference type="FunFam" id="3.30.160.60:FF:000007">
    <property type="entry name" value="Basic krueppel-like factor 3"/>
    <property type="match status" value="1"/>
</dbReference>
<keyword evidence="4" id="KW-0862">Zinc</keyword>
<dbReference type="Proteomes" id="UP000077051">
    <property type="component" value="Unassembled WGS sequence"/>
</dbReference>
<accession>A0A168JMG0</accession>
<dbReference type="SUPFAM" id="SSF57667">
    <property type="entry name" value="beta-beta-alpha zinc fingers"/>
    <property type="match status" value="1"/>
</dbReference>
<comment type="caution">
    <text evidence="7">The sequence shown here is derived from an EMBL/GenBank/DDBJ whole genome shotgun (WGS) entry which is preliminary data.</text>
</comment>
<evidence type="ECO:0000256" key="2">
    <source>
        <dbReference type="ARBA" id="ARBA00022737"/>
    </source>
</evidence>
<keyword evidence="3 5" id="KW-0863">Zinc-finger</keyword>
<dbReference type="SMART" id="SM00355">
    <property type="entry name" value="ZnF_C2H2"/>
    <property type="match status" value="2"/>
</dbReference>
<keyword evidence="1" id="KW-0479">Metal-binding</keyword>
<feature type="non-terminal residue" evidence="7">
    <location>
        <position position="71"/>
    </location>
</feature>
<dbReference type="Pfam" id="PF00096">
    <property type="entry name" value="zf-C2H2"/>
    <property type="match status" value="2"/>
</dbReference>
<dbReference type="STRING" id="747725.A0A168JMG0"/>
<sequence>CFKTFSRPYNLKSHQRTHTKERPFQCLHPECGWTFARPHDLKRHELLHSGVKPFACICGKRFARSDAYKRH</sequence>
<organism evidence="7 8">
    <name type="scientific">Mucor lusitanicus CBS 277.49</name>
    <dbReference type="NCBI Taxonomy" id="747725"/>
    <lineage>
        <taxon>Eukaryota</taxon>
        <taxon>Fungi</taxon>
        <taxon>Fungi incertae sedis</taxon>
        <taxon>Mucoromycota</taxon>
        <taxon>Mucoromycotina</taxon>
        <taxon>Mucoromycetes</taxon>
        <taxon>Mucorales</taxon>
        <taxon>Mucorineae</taxon>
        <taxon>Mucoraceae</taxon>
        <taxon>Mucor</taxon>
    </lineage>
</organism>
<dbReference type="InterPro" id="IPR013087">
    <property type="entry name" value="Znf_C2H2_type"/>
</dbReference>
<proteinExistence type="predicted"/>
<dbReference type="OrthoDB" id="4748970at2759"/>
<protein>
    <submittedName>
        <fullName evidence="7">C2H2-type zinc finger transcription factor</fullName>
    </submittedName>
</protein>
<feature type="non-terminal residue" evidence="7">
    <location>
        <position position="1"/>
    </location>
</feature>
<evidence type="ECO:0000256" key="1">
    <source>
        <dbReference type="ARBA" id="ARBA00022723"/>
    </source>
</evidence>
<evidence type="ECO:0000313" key="8">
    <source>
        <dbReference type="Proteomes" id="UP000077051"/>
    </source>
</evidence>
<dbReference type="GO" id="GO:0008270">
    <property type="term" value="F:zinc ion binding"/>
    <property type="evidence" value="ECO:0007669"/>
    <property type="project" value="UniProtKB-KW"/>
</dbReference>
<dbReference type="PANTHER" id="PTHR19818:SF139">
    <property type="entry name" value="PAIR-RULE PROTEIN ODD-PAIRED"/>
    <property type="match status" value="1"/>
</dbReference>
<dbReference type="VEuPathDB" id="FungiDB:MUCCIDRAFT_126015"/>
<dbReference type="PANTHER" id="PTHR19818">
    <property type="entry name" value="ZINC FINGER PROTEIN ZIC AND GLI"/>
    <property type="match status" value="1"/>
</dbReference>
<feature type="domain" description="C2H2-type" evidence="6">
    <location>
        <begin position="24"/>
        <end position="53"/>
    </location>
</feature>
<keyword evidence="2" id="KW-0677">Repeat</keyword>
<evidence type="ECO:0000256" key="4">
    <source>
        <dbReference type="ARBA" id="ARBA00022833"/>
    </source>
</evidence>